<dbReference type="Proteomes" id="UP000248616">
    <property type="component" value="Unassembled WGS sequence"/>
</dbReference>
<sequence length="408" mass="43612">MATDNIFAGLKVVDLASFIAGPAAAVILSDFGADVIKVEPPTGDTWRIGYKVPPQPRSKDNYPWHLNNRNKRGLSLDLKSPQAQEVLRRLVVWADVLIVNTPHPAREKLKLGYDDVAPWNPRLIYADVTGYGDSGPDAQLPGFDLTAYWARSGLLSLTRDAGAPPTFPVTGSGDHATAVSLYSAIVTALYRRERTGKGSYVTTSLLSAGVWASGVMAQAALAEATFFPLHDRANPPNATLNVYRAADDTWFLIVLTPDKWPALSNAIGRPDLLADARFADPAKQAANSGQLTAILDQTFAAQPMAHWIEVFEHAHLTFGVVQAPADVIKDPQLKANDIVVPLEGAGGNLNLTIGSPLQVHGVIKAPARRAPELGEHSEEILKQLGFNAGEIDSLHAGGTVPKAPGRAA</sequence>
<dbReference type="OrthoDB" id="9806585at2"/>
<dbReference type="InterPro" id="IPR023606">
    <property type="entry name" value="CoA-Trfase_III_dom_1_sf"/>
</dbReference>
<dbReference type="InterPro" id="IPR044855">
    <property type="entry name" value="CoA-Trfase_III_dom3_sf"/>
</dbReference>
<organism evidence="1 2">
    <name type="scientific">Mesorhizobium kowhaii</name>
    <dbReference type="NCBI Taxonomy" id="1300272"/>
    <lineage>
        <taxon>Bacteria</taxon>
        <taxon>Pseudomonadati</taxon>
        <taxon>Pseudomonadota</taxon>
        <taxon>Alphaproteobacteria</taxon>
        <taxon>Hyphomicrobiales</taxon>
        <taxon>Phyllobacteriaceae</taxon>
        <taxon>Mesorhizobium</taxon>
    </lineage>
</organism>
<dbReference type="GO" id="GO:0016740">
    <property type="term" value="F:transferase activity"/>
    <property type="evidence" value="ECO:0007669"/>
    <property type="project" value="UniProtKB-KW"/>
</dbReference>
<keyword evidence="2" id="KW-1185">Reference proteome</keyword>
<proteinExistence type="predicted"/>
<evidence type="ECO:0000313" key="2">
    <source>
        <dbReference type="Proteomes" id="UP000248616"/>
    </source>
</evidence>
<keyword evidence="1" id="KW-0808">Transferase</keyword>
<dbReference type="PANTHER" id="PTHR48228:SF2">
    <property type="entry name" value="E-CINNAMOYL-COA:R-PHENYLLACTATE COA TRANSFERASE LARGE SUBUNIT"/>
    <property type="match status" value="1"/>
</dbReference>
<dbReference type="AlphaFoldDB" id="A0A2W7BXZ1"/>
<dbReference type="Gene3D" id="3.40.50.10540">
    <property type="entry name" value="Crotonobetainyl-coa:carnitine coa-transferase, domain 1"/>
    <property type="match status" value="1"/>
</dbReference>
<dbReference type="InterPro" id="IPR050509">
    <property type="entry name" value="CoA-transferase_III"/>
</dbReference>
<dbReference type="RefSeq" id="WP_111547315.1">
    <property type="nucleotide sequence ID" value="NZ_MZXV01000062.1"/>
</dbReference>
<dbReference type="Pfam" id="PF02515">
    <property type="entry name" value="CoA_transf_3"/>
    <property type="match status" value="1"/>
</dbReference>
<dbReference type="EMBL" id="MZXV01000062">
    <property type="protein sequence ID" value="PZV34931.1"/>
    <property type="molecule type" value="Genomic_DNA"/>
</dbReference>
<name>A0A2W7BXZ1_9HYPH</name>
<evidence type="ECO:0000313" key="1">
    <source>
        <dbReference type="EMBL" id="PZV34931.1"/>
    </source>
</evidence>
<dbReference type="PANTHER" id="PTHR48228">
    <property type="entry name" value="SUCCINYL-COA--D-CITRAMALATE COA-TRANSFERASE"/>
    <property type="match status" value="1"/>
</dbReference>
<protein>
    <submittedName>
        <fullName evidence="1">Formyl-CoA transferase</fullName>
    </submittedName>
</protein>
<accession>A0A2W7BXZ1</accession>
<comment type="caution">
    <text evidence="1">The sequence shown here is derived from an EMBL/GenBank/DDBJ whole genome shotgun (WGS) entry which is preliminary data.</text>
</comment>
<dbReference type="SUPFAM" id="SSF89796">
    <property type="entry name" value="CoA-transferase family III (CaiB/BaiF)"/>
    <property type="match status" value="1"/>
</dbReference>
<dbReference type="Gene3D" id="3.30.1540.10">
    <property type="entry name" value="formyl-coa transferase, domain 3"/>
    <property type="match status" value="1"/>
</dbReference>
<gene>
    <name evidence="1" type="ORF">B5V02_27910</name>
</gene>
<dbReference type="InterPro" id="IPR003673">
    <property type="entry name" value="CoA-Trfase_fam_III"/>
</dbReference>
<reference evidence="2" key="1">
    <citation type="submission" date="2017-03" db="EMBL/GenBank/DDBJ databases">
        <authorList>
            <person name="Safronova V.I."/>
            <person name="Sazanova A.L."/>
            <person name="Chirak E.R."/>
        </authorList>
    </citation>
    <scope>NUCLEOTIDE SEQUENCE [LARGE SCALE GENOMIC DNA]</scope>
    <source>
        <strain evidence="2">Ach-343</strain>
    </source>
</reference>